<keyword evidence="3" id="KW-0808">Transferase</keyword>
<dbReference type="PANTHER" id="PTHR43591:SF24">
    <property type="entry name" value="2-METHOXY-6-POLYPRENYL-1,4-BENZOQUINOL METHYLASE, MITOCHONDRIAL"/>
    <property type="match status" value="1"/>
</dbReference>
<proteinExistence type="inferred from homology"/>
<dbReference type="PANTHER" id="PTHR43591">
    <property type="entry name" value="METHYLTRANSFERASE"/>
    <property type="match status" value="1"/>
</dbReference>
<evidence type="ECO:0000256" key="2">
    <source>
        <dbReference type="SAM" id="MobiDB-lite"/>
    </source>
</evidence>
<dbReference type="OrthoDB" id="2013972at2759"/>
<dbReference type="GO" id="GO:0008168">
    <property type="term" value="F:methyltransferase activity"/>
    <property type="evidence" value="ECO:0007669"/>
    <property type="project" value="UniProtKB-KW"/>
</dbReference>
<sequence>MAQDNPPVEFDIGEQDDFRSEVGSSFASSTTTLRDSVMDYRIENGRTYHRYKDGKYAFPNDDRELDRLDLQHQMWLRILDGRLGIAPPCKKGAQVGRVLDVGTGTGIWALDFGDEYPEAEQATEAATIWFGGTDSFSHSVPSNVRFEIDDVEEDWTWSGPFDYIHSRVMTASINDWSKYLRQCYDNLVPGGWIELQEFALFPTSDDGTLTEDHALLKWCHLLQSASEKLGRPYISPPSIKTLLTEAGFVDVSLSLFKSPSNSWPKDPKYRELGIMGHENMLAGIEGFTMASLTRAFDWTPAEVNVLLIDVRNDVKDKNIHAYWPWYFIIGRKPEKEPNPAPQVAPSPEGTTSIPGISPSSVPAPAASASSPVAGQTATETLAEGPAKRPPPTSS</sequence>
<dbReference type="Pfam" id="PF13489">
    <property type="entry name" value="Methyltransf_23"/>
    <property type="match status" value="1"/>
</dbReference>
<dbReference type="GO" id="GO:0032259">
    <property type="term" value="P:methylation"/>
    <property type="evidence" value="ECO:0007669"/>
    <property type="project" value="UniProtKB-KW"/>
</dbReference>
<name>A0A066X284_COLSU</name>
<feature type="compositionally biased region" description="Low complexity" evidence="2">
    <location>
        <begin position="352"/>
        <end position="374"/>
    </location>
</feature>
<organism evidence="3 4">
    <name type="scientific">Colletotrichum sublineola</name>
    <name type="common">Sorghum anthracnose fungus</name>
    <dbReference type="NCBI Taxonomy" id="1173701"/>
    <lineage>
        <taxon>Eukaryota</taxon>
        <taxon>Fungi</taxon>
        <taxon>Dikarya</taxon>
        <taxon>Ascomycota</taxon>
        <taxon>Pezizomycotina</taxon>
        <taxon>Sordariomycetes</taxon>
        <taxon>Hypocreomycetidae</taxon>
        <taxon>Glomerellales</taxon>
        <taxon>Glomerellaceae</taxon>
        <taxon>Colletotrichum</taxon>
        <taxon>Colletotrichum graminicola species complex</taxon>
    </lineage>
</organism>
<reference evidence="4" key="1">
    <citation type="journal article" date="2014" name="Genome Announc.">
        <title>Draft genome sequence of Colletotrichum sublineola, a destructive pathogen of cultivated sorghum.</title>
        <authorList>
            <person name="Baroncelli R."/>
            <person name="Sanz-Martin J.M."/>
            <person name="Rech G.E."/>
            <person name="Sukno S.A."/>
            <person name="Thon M.R."/>
        </authorList>
    </citation>
    <scope>NUCLEOTIDE SEQUENCE [LARGE SCALE GENOMIC DNA]</scope>
    <source>
        <strain evidence="4">TX430BB</strain>
    </source>
</reference>
<dbReference type="Proteomes" id="UP000027238">
    <property type="component" value="Unassembled WGS sequence"/>
</dbReference>
<dbReference type="EMBL" id="JMSE01001382">
    <property type="protein sequence ID" value="KDN61784.1"/>
    <property type="molecule type" value="Genomic_DNA"/>
</dbReference>
<comment type="caution">
    <text evidence="3">The sequence shown here is derived from an EMBL/GenBank/DDBJ whole genome shotgun (WGS) entry which is preliminary data.</text>
</comment>
<protein>
    <submittedName>
        <fullName evidence="3">Putative methyltransferase domain-containing protein</fullName>
    </submittedName>
</protein>
<evidence type="ECO:0000313" key="3">
    <source>
        <dbReference type="EMBL" id="KDN61784.1"/>
    </source>
</evidence>
<dbReference type="InterPro" id="IPR029063">
    <property type="entry name" value="SAM-dependent_MTases_sf"/>
</dbReference>
<dbReference type="HOGENOM" id="CLU_010595_1_2_1"/>
<evidence type="ECO:0000256" key="1">
    <source>
        <dbReference type="ARBA" id="ARBA00038158"/>
    </source>
</evidence>
<dbReference type="eggNOG" id="ENOG502SJGS">
    <property type="taxonomic scope" value="Eukaryota"/>
</dbReference>
<dbReference type="CDD" id="cd02440">
    <property type="entry name" value="AdoMet_MTases"/>
    <property type="match status" value="1"/>
</dbReference>
<keyword evidence="4" id="KW-1185">Reference proteome</keyword>
<keyword evidence="3" id="KW-0489">Methyltransferase</keyword>
<dbReference type="Gene3D" id="3.40.50.150">
    <property type="entry name" value="Vaccinia Virus protein VP39"/>
    <property type="match status" value="1"/>
</dbReference>
<dbReference type="STRING" id="1173701.A0A066X284"/>
<accession>A0A066X284</accession>
<dbReference type="AlphaFoldDB" id="A0A066X284"/>
<evidence type="ECO:0000313" key="4">
    <source>
        <dbReference type="Proteomes" id="UP000027238"/>
    </source>
</evidence>
<dbReference type="OMA" id="GVAPPCK"/>
<feature type="region of interest" description="Disordered" evidence="2">
    <location>
        <begin position="336"/>
        <end position="394"/>
    </location>
</feature>
<dbReference type="SUPFAM" id="SSF53335">
    <property type="entry name" value="S-adenosyl-L-methionine-dependent methyltransferases"/>
    <property type="match status" value="1"/>
</dbReference>
<comment type="similarity">
    <text evidence="1">Belongs to the methyltransferase superfamily. LaeA methyltransferase family.</text>
</comment>
<gene>
    <name evidence="3" type="ORF">CSUB01_00329</name>
</gene>